<dbReference type="NCBIfam" id="TIGR03750">
    <property type="entry name" value="conj_TIGR03750"/>
    <property type="match status" value="1"/>
</dbReference>
<sequence length="144" mass="15762">MDSSSPLASLPEISVGPGPAPLPDRVNAEPAIIKGLSYTESKWTIGMAFLLWFPVGSVVGLALRHFPVAVLIIATGPIATVWLTAGYLATMKRNRPDHYYVQLLKRRAARLGLIRSHFVTHAGAWDLGRTLEPPRVAKRRNPLC</sequence>
<dbReference type="Pfam" id="PF11990">
    <property type="entry name" value="DUF3487"/>
    <property type="match status" value="1"/>
</dbReference>
<dbReference type="EMBL" id="WTVH01000055">
    <property type="protein sequence ID" value="NMF95248.1"/>
    <property type="molecule type" value="Genomic_DNA"/>
</dbReference>
<keyword evidence="3" id="KW-1185">Reference proteome</keyword>
<keyword evidence="1" id="KW-1133">Transmembrane helix</keyword>
<evidence type="ECO:0000313" key="2">
    <source>
        <dbReference type="EMBL" id="NMF95248.1"/>
    </source>
</evidence>
<reference evidence="2" key="1">
    <citation type="submission" date="2019-12" db="EMBL/GenBank/DDBJ databases">
        <title>Comparative genomics gives insights into the taxonomy of the Azoarcus-Aromatoleum group and reveals separate origins of nif in the plant-associated Azoarcus and non-plant-associated Aromatoleum sub-groups.</title>
        <authorList>
            <person name="Lafos M."/>
            <person name="Maluk M."/>
            <person name="Batista M."/>
            <person name="Junghare M."/>
            <person name="Carmona M."/>
            <person name="Faoro H."/>
            <person name="Cruz L.M."/>
            <person name="Battistoni F."/>
            <person name="De Souza E."/>
            <person name="Pedrosa F."/>
            <person name="Chen W.-M."/>
            <person name="Poole P.S."/>
            <person name="Dixon R.A."/>
            <person name="James E.K."/>
        </authorList>
    </citation>
    <scope>NUCLEOTIDE SEQUENCE</scope>
    <source>
        <strain evidence="2">U120</strain>
    </source>
</reference>
<accession>A0ABX1N7K4</accession>
<feature type="transmembrane region" description="Helical" evidence="1">
    <location>
        <begin position="43"/>
        <end position="63"/>
    </location>
</feature>
<dbReference type="Proteomes" id="UP000601990">
    <property type="component" value="Unassembled WGS sequence"/>
</dbReference>
<keyword evidence="1" id="KW-0812">Transmembrane</keyword>
<evidence type="ECO:0000313" key="3">
    <source>
        <dbReference type="Proteomes" id="UP000601990"/>
    </source>
</evidence>
<organism evidence="2 3">
    <name type="scientific">Aromatoleum buckelii</name>
    <dbReference type="NCBI Taxonomy" id="200254"/>
    <lineage>
        <taxon>Bacteria</taxon>
        <taxon>Pseudomonadati</taxon>
        <taxon>Pseudomonadota</taxon>
        <taxon>Betaproteobacteria</taxon>
        <taxon>Rhodocyclales</taxon>
        <taxon>Rhodocyclaceae</taxon>
        <taxon>Aromatoleum</taxon>
    </lineage>
</organism>
<evidence type="ECO:0000256" key="1">
    <source>
        <dbReference type="SAM" id="Phobius"/>
    </source>
</evidence>
<protein>
    <submittedName>
        <fullName evidence="2">TIGR03750 family conjugal transfer protein</fullName>
    </submittedName>
</protein>
<dbReference type="InterPro" id="IPR021877">
    <property type="entry name" value="DUF3487"/>
</dbReference>
<gene>
    <name evidence="2" type="ORF">GO608_18220</name>
</gene>
<comment type="caution">
    <text evidence="2">The sequence shown here is derived from an EMBL/GenBank/DDBJ whole genome shotgun (WGS) entry which is preliminary data.</text>
</comment>
<name>A0ABX1N7K4_9RHOO</name>
<proteinExistence type="predicted"/>
<keyword evidence="1" id="KW-0472">Membrane</keyword>
<dbReference type="RefSeq" id="WP_169200444.1">
    <property type="nucleotide sequence ID" value="NZ_WTVH02000010.1"/>
</dbReference>
<feature type="transmembrane region" description="Helical" evidence="1">
    <location>
        <begin position="69"/>
        <end position="89"/>
    </location>
</feature>